<protein>
    <recommendedName>
        <fullName evidence="3">Transposase</fullName>
    </recommendedName>
</protein>
<comment type="caution">
    <text evidence="1">The sequence shown here is derived from an EMBL/GenBank/DDBJ whole genome shotgun (WGS) entry which is preliminary data.</text>
</comment>
<dbReference type="Proteomes" id="UP000186758">
    <property type="component" value="Unassembled WGS sequence"/>
</dbReference>
<dbReference type="NCBIfam" id="NF033819">
    <property type="entry name" value="IS66_TnpB"/>
    <property type="match status" value="1"/>
</dbReference>
<dbReference type="InterPro" id="IPR008878">
    <property type="entry name" value="Transposase_IS66_Orf2"/>
</dbReference>
<name>A0A1Q9YMZ8_9FIRM</name>
<dbReference type="PANTHER" id="PTHR36455:SF1">
    <property type="entry name" value="BLR8292 PROTEIN"/>
    <property type="match status" value="1"/>
</dbReference>
<dbReference type="AlphaFoldDB" id="A0A1Q9YMZ8"/>
<evidence type="ECO:0000313" key="2">
    <source>
        <dbReference type="Proteomes" id="UP000186758"/>
    </source>
</evidence>
<accession>A0A1Q9YMZ8</accession>
<evidence type="ECO:0008006" key="3">
    <source>
        <dbReference type="Google" id="ProtNLM"/>
    </source>
</evidence>
<evidence type="ECO:0000313" key="1">
    <source>
        <dbReference type="EMBL" id="OLU46891.1"/>
    </source>
</evidence>
<sequence>MNAAIPIVHIYRASRPVDLRKGIDGIASIVQSLLQMDPYEHSLFIFTSGSRNRIKILYCDGSGYWLMLKRMDKGRFKWCIGSSDTITISEKQFARLIHGFPISGGRYKFV</sequence>
<organism evidence="1 2">
    <name type="scientific">Faecalibaculum rodentium</name>
    <dbReference type="NCBI Taxonomy" id="1702221"/>
    <lineage>
        <taxon>Bacteria</taxon>
        <taxon>Bacillati</taxon>
        <taxon>Bacillota</taxon>
        <taxon>Erysipelotrichia</taxon>
        <taxon>Erysipelotrichales</taxon>
        <taxon>Erysipelotrichaceae</taxon>
        <taxon>Faecalibaculum</taxon>
    </lineage>
</organism>
<dbReference type="PANTHER" id="PTHR36455">
    <property type="match status" value="1"/>
</dbReference>
<proteinExistence type="predicted"/>
<reference evidence="1 2" key="1">
    <citation type="submission" date="2016-11" db="EMBL/GenBank/DDBJ databases">
        <title>Description of two novel members of the family Erysipelotrichaceae: Ileibacterium lipovorans gen. nov., sp. nov. and Dubosiella newyorkensis, gen. nov., sp. nov.</title>
        <authorList>
            <person name="Cox L.M."/>
            <person name="Sohn J."/>
            <person name="Tyrrell K.L."/>
            <person name="Citron D.M."/>
            <person name="Lawson P.A."/>
            <person name="Patel N.B."/>
            <person name="Iizumi T."/>
            <person name="Perez-Perez G.I."/>
            <person name="Goldstein E.J."/>
            <person name="Blaser M.J."/>
        </authorList>
    </citation>
    <scope>NUCLEOTIDE SEQUENCE [LARGE SCALE GENOMIC DNA]</scope>
    <source>
        <strain evidence="1 2">NYU-BL-K8</strain>
    </source>
</reference>
<dbReference type="Pfam" id="PF05717">
    <property type="entry name" value="TnpB_IS66"/>
    <property type="match status" value="1"/>
</dbReference>
<dbReference type="EMBL" id="MPJZ01000017">
    <property type="protein sequence ID" value="OLU46891.1"/>
    <property type="molecule type" value="Genomic_DNA"/>
</dbReference>
<gene>
    <name evidence="1" type="ORF">BO223_01590</name>
</gene>
<dbReference type="RefSeq" id="WP_075884681.1">
    <property type="nucleotide sequence ID" value="NZ_CAJTBG010000101.1"/>
</dbReference>